<dbReference type="EMBL" id="BOMS01000009">
    <property type="protein sequence ID" value="GIE64327.1"/>
    <property type="molecule type" value="Genomic_DNA"/>
</dbReference>
<dbReference type="InterPro" id="IPR049245">
    <property type="entry name" value="DUF6880"/>
</dbReference>
<sequence>MVKAPKADLRDYLRAIGPDALVELVMELVEADPGLRRTLTLRAATHGTPDVKELRRVLGALRGRGFLSYGRSFDYARKAGEVLDALDVAAAQSPQEIGPLYRTAIQHLTKTTEQADDSSGMIGDAIRRAVAGYAKACRAAPPADPAELATWMIDFQVNGPGWPEVPIGDFADGLGESGLAVYWQHLTDLAGTRLGSAGQWAVRHLREEYLKAIAKDPDALVAVYAEELPQAYRYVQIGEVLRDAGRPVEAIAWLRRGLAEADQRDHRIDLLLAELLTGEGDDAAAAEVRWMLFAERPDSPGHRALLDAAERAGTLTEVAERANTHLHGRAAHGGYHADALVQILLDGGDVDAAWAAAGKYQCSTGKLYQVAEERAKTHPADAIPAFAHRVEAAVDRKDKKGYAEAARLLADLRDLHERAGRDYPAFLAGVKETHARKTTFLATLARAGL</sequence>
<organism evidence="1 2">
    <name type="scientific">Actinoplanes palleronii</name>
    <dbReference type="NCBI Taxonomy" id="113570"/>
    <lineage>
        <taxon>Bacteria</taxon>
        <taxon>Bacillati</taxon>
        <taxon>Actinomycetota</taxon>
        <taxon>Actinomycetes</taxon>
        <taxon>Micromonosporales</taxon>
        <taxon>Micromonosporaceae</taxon>
        <taxon>Actinoplanes</taxon>
    </lineage>
</organism>
<evidence type="ECO:0000313" key="2">
    <source>
        <dbReference type="Proteomes" id="UP000624709"/>
    </source>
</evidence>
<dbReference type="Pfam" id="PF21810">
    <property type="entry name" value="DUF6880"/>
    <property type="match status" value="1"/>
</dbReference>
<dbReference type="RefSeq" id="WP_203823584.1">
    <property type="nucleotide sequence ID" value="NZ_BAAATY010000005.1"/>
</dbReference>
<dbReference type="Proteomes" id="UP000624709">
    <property type="component" value="Unassembled WGS sequence"/>
</dbReference>
<name>A0ABQ4B0Y4_9ACTN</name>
<comment type="caution">
    <text evidence="1">The sequence shown here is derived from an EMBL/GenBank/DDBJ whole genome shotgun (WGS) entry which is preliminary data.</text>
</comment>
<keyword evidence="2" id="KW-1185">Reference proteome</keyword>
<gene>
    <name evidence="1" type="ORF">Apa02nite_004350</name>
</gene>
<protein>
    <recommendedName>
        <fullName evidence="3">Tetratricopeptide repeat protein</fullName>
    </recommendedName>
</protein>
<evidence type="ECO:0000313" key="1">
    <source>
        <dbReference type="EMBL" id="GIE64327.1"/>
    </source>
</evidence>
<evidence type="ECO:0008006" key="3">
    <source>
        <dbReference type="Google" id="ProtNLM"/>
    </source>
</evidence>
<reference evidence="1 2" key="1">
    <citation type="submission" date="2021-01" db="EMBL/GenBank/DDBJ databases">
        <title>Whole genome shotgun sequence of Actinoplanes palleronii NBRC 14916.</title>
        <authorList>
            <person name="Komaki H."/>
            <person name="Tamura T."/>
        </authorList>
    </citation>
    <scope>NUCLEOTIDE SEQUENCE [LARGE SCALE GENOMIC DNA]</scope>
    <source>
        <strain evidence="1 2">NBRC 14916</strain>
    </source>
</reference>
<accession>A0ABQ4B0Y4</accession>
<proteinExistence type="predicted"/>